<dbReference type="Gene3D" id="3.30.70.330">
    <property type="match status" value="1"/>
</dbReference>
<reference evidence="4" key="1">
    <citation type="submission" date="2020-03" db="EMBL/GenBank/DDBJ databases">
        <title>Studies in the Genomics of Life Span.</title>
        <authorList>
            <person name="Glass D."/>
        </authorList>
    </citation>
    <scope>NUCLEOTIDE SEQUENCE</scope>
    <source>
        <strain evidence="4">LTLLF</strain>
        <tissue evidence="4">Muscle</tissue>
    </source>
</reference>
<feature type="compositionally biased region" description="Basic and acidic residues" evidence="2">
    <location>
        <begin position="29"/>
        <end position="44"/>
    </location>
</feature>
<feature type="region of interest" description="Disordered" evidence="2">
    <location>
        <begin position="1"/>
        <end position="58"/>
    </location>
</feature>
<sequence length="145" mass="16398">MMMEEEMNEEEEENEKAEEEPVKAAPGKQKKEMTKQKGVPEAKKQKVVGGSESTTPCNLFIGNLNPNKCVAELKDAIRELFTKNDLAVVDDTTGTTRKSSYVEFESAEDLEKALELTGLKVFGNDIKLEKPKEETVRKFKLQEHF</sequence>
<keyword evidence="1" id="KW-0694">RNA-binding</keyword>
<dbReference type="EMBL" id="JAATJU010025599">
    <property type="protein sequence ID" value="KAH0503323.1"/>
    <property type="molecule type" value="Genomic_DNA"/>
</dbReference>
<dbReference type="InterPro" id="IPR000504">
    <property type="entry name" value="RRM_dom"/>
</dbReference>
<evidence type="ECO:0000313" key="5">
    <source>
        <dbReference type="Proteomes" id="UP000710432"/>
    </source>
</evidence>
<evidence type="ECO:0000256" key="1">
    <source>
        <dbReference type="PROSITE-ProRule" id="PRU00176"/>
    </source>
</evidence>
<comment type="caution">
    <text evidence="4">The sequence shown here is derived from an EMBL/GenBank/DDBJ whole genome shotgun (WGS) entry which is preliminary data.</text>
</comment>
<evidence type="ECO:0000313" key="4">
    <source>
        <dbReference type="EMBL" id="KAH0503323.1"/>
    </source>
</evidence>
<accession>A0A8J6G463</accession>
<dbReference type="PROSITE" id="PS50102">
    <property type="entry name" value="RRM"/>
    <property type="match status" value="1"/>
</dbReference>
<evidence type="ECO:0000256" key="2">
    <source>
        <dbReference type="SAM" id="MobiDB-lite"/>
    </source>
</evidence>
<dbReference type="InterPro" id="IPR012677">
    <property type="entry name" value="Nucleotide-bd_a/b_plait_sf"/>
</dbReference>
<evidence type="ECO:0000259" key="3">
    <source>
        <dbReference type="PROSITE" id="PS50102"/>
    </source>
</evidence>
<dbReference type="GO" id="GO:0003723">
    <property type="term" value="F:RNA binding"/>
    <property type="evidence" value="ECO:0007669"/>
    <property type="project" value="UniProtKB-UniRule"/>
</dbReference>
<feature type="domain" description="RRM" evidence="3">
    <location>
        <begin position="57"/>
        <end position="133"/>
    </location>
</feature>
<dbReference type="AlphaFoldDB" id="A0A8J6G463"/>
<feature type="compositionally biased region" description="Acidic residues" evidence="2">
    <location>
        <begin position="1"/>
        <end position="18"/>
    </location>
</feature>
<dbReference type="SMART" id="SM00360">
    <property type="entry name" value="RRM"/>
    <property type="match status" value="1"/>
</dbReference>
<proteinExistence type="predicted"/>
<gene>
    <name evidence="4" type="ORF">LTLLF_189015</name>
</gene>
<protein>
    <submittedName>
        <fullName evidence="4">Nucleolin</fullName>
    </submittedName>
</protein>
<dbReference type="Pfam" id="PF00076">
    <property type="entry name" value="RRM_1"/>
    <property type="match status" value="1"/>
</dbReference>
<dbReference type="InterPro" id="IPR035979">
    <property type="entry name" value="RBD_domain_sf"/>
</dbReference>
<organism evidence="4 5">
    <name type="scientific">Microtus ochrogaster</name>
    <name type="common">Prairie vole</name>
    <dbReference type="NCBI Taxonomy" id="79684"/>
    <lineage>
        <taxon>Eukaryota</taxon>
        <taxon>Metazoa</taxon>
        <taxon>Chordata</taxon>
        <taxon>Craniata</taxon>
        <taxon>Vertebrata</taxon>
        <taxon>Euteleostomi</taxon>
        <taxon>Mammalia</taxon>
        <taxon>Eutheria</taxon>
        <taxon>Euarchontoglires</taxon>
        <taxon>Glires</taxon>
        <taxon>Rodentia</taxon>
        <taxon>Myomorpha</taxon>
        <taxon>Muroidea</taxon>
        <taxon>Cricetidae</taxon>
        <taxon>Arvicolinae</taxon>
        <taxon>Microtus</taxon>
    </lineage>
</organism>
<name>A0A8J6G463_MICOH</name>
<dbReference type="Proteomes" id="UP000710432">
    <property type="component" value="Unassembled WGS sequence"/>
</dbReference>
<dbReference type="SUPFAM" id="SSF54928">
    <property type="entry name" value="RNA-binding domain, RBD"/>
    <property type="match status" value="1"/>
</dbReference>